<organism evidence="2 3">
    <name type="scientific">Sorangium cellulosum</name>
    <name type="common">Polyangium cellulosum</name>
    <dbReference type="NCBI Taxonomy" id="56"/>
    <lineage>
        <taxon>Bacteria</taxon>
        <taxon>Pseudomonadati</taxon>
        <taxon>Myxococcota</taxon>
        <taxon>Polyangia</taxon>
        <taxon>Polyangiales</taxon>
        <taxon>Polyangiaceae</taxon>
        <taxon>Sorangium</taxon>
    </lineage>
</organism>
<dbReference type="EMBL" id="CP012672">
    <property type="protein sequence ID" value="AUX29447.1"/>
    <property type="molecule type" value="Genomic_DNA"/>
</dbReference>
<dbReference type="RefSeq" id="WP_237245122.1">
    <property type="nucleotide sequence ID" value="NZ_CP012672.1"/>
</dbReference>
<dbReference type="Proteomes" id="UP000295497">
    <property type="component" value="Chromosome"/>
</dbReference>
<proteinExistence type="predicted"/>
<evidence type="ECO:0000256" key="1">
    <source>
        <dbReference type="SAM" id="MobiDB-lite"/>
    </source>
</evidence>
<evidence type="ECO:0000313" key="2">
    <source>
        <dbReference type="EMBL" id="AUX29447.1"/>
    </source>
</evidence>
<protein>
    <recommendedName>
        <fullName evidence="4">Glycosyltransferase subfamily 4-like N-terminal domain-containing protein</fullName>
    </recommendedName>
</protein>
<evidence type="ECO:0008006" key="4">
    <source>
        <dbReference type="Google" id="ProtNLM"/>
    </source>
</evidence>
<evidence type="ECO:0000313" key="3">
    <source>
        <dbReference type="Proteomes" id="UP000295497"/>
    </source>
</evidence>
<feature type="region of interest" description="Disordered" evidence="1">
    <location>
        <begin position="92"/>
        <end position="137"/>
    </location>
</feature>
<sequence length="137" mass="14658">MESATVRPFLLISPYFAPQTSVGAFRWVKLARHLPRHGFRPVVLSATFPGDARDDGLLAALPPEVEVADAFLDPAVLAAEAAFAAVRARVPRRAGPGARSWGSARSGRSPIAAPCTRPTPRAWPSRSPAAPARRPSW</sequence>
<gene>
    <name evidence="2" type="ORF">SOCE836_015370</name>
</gene>
<reference evidence="2 3" key="1">
    <citation type="submission" date="2015-09" db="EMBL/GenBank/DDBJ databases">
        <title>Sorangium comparison.</title>
        <authorList>
            <person name="Zaburannyi N."/>
            <person name="Bunk B."/>
            <person name="Overmann J."/>
            <person name="Mueller R."/>
        </authorList>
    </citation>
    <scope>NUCLEOTIDE SEQUENCE [LARGE SCALE GENOMIC DNA]</scope>
    <source>
        <strain evidence="2 3">So ce836</strain>
    </source>
</reference>
<accession>A0A4P2QHJ3</accession>
<dbReference type="AlphaFoldDB" id="A0A4P2QHJ3"/>
<name>A0A4P2QHJ3_SORCE</name>